<name>A0A0L1JJF7_9RHOB</name>
<dbReference type="SUPFAM" id="SSF52540">
    <property type="entry name" value="P-loop containing nucleoside triphosphate hydrolases"/>
    <property type="match status" value="1"/>
</dbReference>
<keyword evidence="4" id="KW-0805">Transcription regulation</keyword>
<keyword evidence="2" id="KW-0067">ATP-binding</keyword>
<dbReference type="SUPFAM" id="SSF46689">
    <property type="entry name" value="Homeodomain-like"/>
    <property type="match status" value="1"/>
</dbReference>
<feature type="modified residue" description="4-aspartylphosphate" evidence="6">
    <location>
        <position position="52"/>
    </location>
</feature>
<evidence type="ECO:0000256" key="6">
    <source>
        <dbReference type="PROSITE-ProRule" id="PRU00169"/>
    </source>
</evidence>
<dbReference type="EMBL" id="AQQZ01000024">
    <property type="protein sequence ID" value="KNG91895.1"/>
    <property type="molecule type" value="Genomic_DNA"/>
</dbReference>
<evidence type="ECO:0000259" key="8">
    <source>
        <dbReference type="PROSITE" id="PS50110"/>
    </source>
</evidence>
<dbReference type="STRING" id="1317121.ATO11_20295"/>
<dbReference type="PRINTS" id="PR01590">
    <property type="entry name" value="HTHFIS"/>
</dbReference>
<dbReference type="Pfam" id="PF02954">
    <property type="entry name" value="HTH_8"/>
    <property type="match status" value="1"/>
</dbReference>
<dbReference type="InterPro" id="IPR002197">
    <property type="entry name" value="HTH_Fis"/>
</dbReference>
<dbReference type="Proteomes" id="UP000036938">
    <property type="component" value="Unassembled WGS sequence"/>
</dbReference>
<gene>
    <name evidence="9" type="ORF">ATO11_20295</name>
</gene>
<proteinExistence type="predicted"/>
<evidence type="ECO:0000256" key="4">
    <source>
        <dbReference type="ARBA" id="ARBA00023015"/>
    </source>
</evidence>
<dbReference type="Pfam" id="PF00072">
    <property type="entry name" value="Response_reg"/>
    <property type="match status" value="1"/>
</dbReference>
<organism evidence="9 10">
    <name type="scientific">Pseudaestuariivita atlantica</name>
    <dbReference type="NCBI Taxonomy" id="1317121"/>
    <lineage>
        <taxon>Bacteria</taxon>
        <taxon>Pseudomonadati</taxon>
        <taxon>Pseudomonadota</taxon>
        <taxon>Alphaproteobacteria</taxon>
        <taxon>Rhodobacterales</taxon>
        <taxon>Paracoccaceae</taxon>
        <taxon>Pseudaestuariivita</taxon>
    </lineage>
</organism>
<dbReference type="SMART" id="SM00448">
    <property type="entry name" value="REC"/>
    <property type="match status" value="1"/>
</dbReference>
<dbReference type="InterPro" id="IPR001789">
    <property type="entry name" value="Sig_transdc_resp-reg_receiver"/>
</dbReference>
<dbReference type="OrthoDB" id="9154941at2"/>
<dbReference type="Gene3D" id="3.40.50.300">
    <property type="entry name" value="P-loop containing nucleotide triphosphate hydrolases"/>
    <property type="match status" value="1"/>
</dbReference>
<evidence type="ECO:0000256" key="5">
    <source>
        <dbReference type="ARBA" id="ARBA00023163"/>
    </source>
</evidence>
<keyword evidence="3" id="KW-0902">Two-component regulatory system</keyword>
<dbReference type="RefSeq" id="WP_050532731.1">
    <property type="nucleotide sequence ID" value="NZ_AQQZ01000024.1"/>
</dbReference>
<reference evidence="9 10" key="1">
    <citation type="journal article" date="2015" name="Int. J. Syst. Evol. Microbiol.">
        <title>Aestuariivita atlantica sp. nov., isolated from deep sea sediment of the Atlantic Ocean.</title>
        <authorList>
            <person name="Li G."/>
            <person name="Lai Q."/>
            <person name="Du Y."/>
            <person name="Liu X."/>
            <person name="Sun F."/>
            <person name="Shao Z."/>
        </authorList>
    </citation>
    <scope>NUCLEOTIDE SEQUENCE [LARGE SCALE GENOMIC DNA]</scope>
    <source>
        <strain evidence="9 10">22II-S11-z3</strain>
    </source>
</reference>
<protein>
    <recommendedName>
        <fullName evidence="11">Chemotaxis protein CheY</fullName>
    </recommendedName>
</protein>
<evidence type="ECO:0000313" key="10">
    <source>
        <dbReference type="Proteomes" id="UP000036938"/>
    </source>
</evidence>
<dbReference type="InterPro" id="IPR002078">
    <property type="entry name" value="Sigma_54_int"/>
</dbReference>
<dbReference type="Pfam" id="PF14532">
    <property type="entry name" value="Sigma54_activ_2"/>
    <property type="match status" value="1"/>
</dbReference>
<sequence length="402" mass="43928">MRDILVIEDEVVLARSIVSFLERRGFSSRFAVDAPSAKAQFSETTPRLAILDYKLNEDDGIDLLRWIGQKHPSTQVVMMTGHGDVDVAVRAMKAGARDFLVKPTPMASIAAIANELMLDEMQGGLDRIGVDRIIGRSAVANSLRSTIRTLGKPATRRPGILIMGPEGSGKSLTARALHEMAAPEAKLSSLDCTLADVADLEAHYAEAQGGTLLLRHISDLTPQGQARLLQILQKDANPPAIIATSIKHLLPGQGFLPDLLYRIQVGWVDLPPLSDRAADVLPIADYFARLKAREAGLTRPRFTAAARAKLLEHDWPGNIAELRNCIDRAMLSQQDGRIDAADVRAIAATETRDIPTLMELEKSAISKALARTNGNVSRSAELLGITRDTLRYRMEKLELSRK</sequence>
<evidence type="ECO:0000259" key="7">
    <source>
        <dbReference type="PROSITE" id="PS50045"/>
    </source>
</evidence>
<dbReference type="InterPro" id="IPR003593">
    <property type="entry name" value="AAA+_ATPase"/>
</dbReference>
<evidence type="ECO:0008006" key="11">
    <source>
        <dbReference type="Google" id="ProtNLM"/>
    </source>
</evidence>
<dbReference type="GO" id="GO:0043565">
    <property type="term" value="F:sequence-specific DNA binding"/>
    <property type="evidence" value="ECO:0007669"/>
    <property type="project" value="InterPro"/>
</dbReference>
<dbReference type="GO" id="GO:0006355">
    <property type="term" value="P:regulation of DNA-templated transcription"/>
    <property type="evidence" value="ECO:0007669"/>
    <property type="project" value="InterPro"/>
</dbReference>
<keyword evidence="6" id="KW-0597">Phosphoprotein</keyword>
<dbReference type="PROSITE" id="PS50045">
    <property type="entry name" value="SIGMA54_INTERACT_4"/>
    <property type="match status" value="1"/>
</dbReference>
<evidence type="ECO:0000256" key="2">
    <source>
        <dbReference type="ARBA" id="ARBA00022840"/>
    </source>
</evidence>
<accession>A0A0L1JJF7</accession>
<evidence type="ECO:0000256" key="1">
    <source>
        <dbReference type="ARBA" id="ARBA00022741"/>
    </source>
</evidence>
<dbReference type="InterPro" id="IPR058031">
    <property type="entry name" value="AAA_lid_NorR"/>
</dbReference>
<dbReference type="SMART" id="SM00382">
    <property type="entry name" value="AAA"/>
    <property type="match status" value="1"/>
</dbReference>
<keyword evidence="1" id="KW-0547">Nucleotide-binding</keyword>
<dbReference type="InterPro" id="IPR011006">
    <property type="entry name" value="CheY-like_superfamily"/>
</dbReference>
<comment type="caution">
    <text evidence="9">The sequence shown here is derived from an EMBL/GenBank/DDBJ whole genome shotgun (WGS) entry which is preliminary data.</text>
</comment>
<dbReference type="GO" id="GO:0005524">
    <property type="term" value="F:ATP binding"/>
    <property type="evidence" value="ECO:0007669"/>
    <property type="project" value="UniProtKB-KW"/>
</dbReference>
<dbReference type="CDD" id="cd00009">
    <property type="entry name" value="AAA"/>
    <property type="match status" value="1"/>
</dbReference>
<dbReference type="Gene3D" id="1.10.8.60">
    <property type="match status" value="1"/>
</dbReference>
<dbReference type="Gene3D" id="1.10.10.60">
    <property type="entry name" value="Homeodomain-like"/>
    <property type="match status" value="1"/>
</dbReference>
<dbReference type="SUPFAM" id="SSF52172">
    <property type="entry name" value="CheY-like"/>
    <property type="match status" value="1"/>
</dbReference>
<dbReference type="AlphaFoldDB" id="A0A0L1JJF7"/>
<dbReference type="Gene3D" id="3.40.50.2300">
    <property type="match status" value="1"/>
</dbReference>
<evidence type="ECO:0000313" key="9">
    <source>
        <dbReference type="EMBL" id="KNG91895.1"/>
    </source>
</evidence>
<keyword evidence="10" id="KW-1185">Reference proteome</keyword>
<dbReference type="InterPro" id="IPR027417">
    <property type="entry name" value="P-loop_NTPase"/>
</dbReference>
<evidence type="ECO:0000256" key="3">
    <source>
        <dbReference type="ARBA" id="ARBA00023012"/>
    </source>
</evidence>
<dbReference type="Pfam" id="PF25601">
    <property type="entry name" value="AAA_lid_14"/>
    <property type="match status" value="1"/>
</dbReference>
<dbReference type="PANTHER" id="PTHR32071">
    <property type="entry name" value="TRANSCRIPTIONAL REGULATORY PROTEIN"/>
    <property type="match status" value="1"/>
</dbReference>
<feature type="domain" description="Response regulatory" evidence="8">
    <location>
        <begin position="3"/>
        <end position="117"/>
    </location>
</feature>
<dbReference type="PROSITE" id="PS50110">
    <property type="entry name" value="RESPONSE_REGULATORY"/>
    <property type="match status" value="1"/>
</dbReference>
<feature type="domain" description="Sigma-54 factor interaction" evidence="7">
    <location>
        <begin position="133"/>
        <end position="331"/>
    </location>
</feature>
<keyword evidence="5" id="KW-0804">Transcription</keyword>
<dbReference type="GO" id="GO:0000160">
    <property type="term" value="P:phosphorelay signal transduction system"/>
    <property type="evidence" value="ECO:0007669"/>
    <property type="project" value="UniProtKB-KW"/>
</dbReference>
<dbReference type="InterPro" id="IPR009057">
    <property type="entry name" value="Homeodomain-like_sf"/>
</dbReference>